<evidence type="ECO:0000259" key="3">
    <source>
        <dbReference type="SMART" id="SM01027"/>
    </source>
</evidence>
<feature type="domain" description="Beta-Casp" evidence="3">
    <location>
        <begin position="253"/>
        <end position="372"/>
    </location>
</feature>
<dbReference type="InterPro" id="IPR022712">
    <property type="entry name" value="Beta_Casp"/>
</dbReference>
<dbReference type="GO" id="GO:0016787">
    <property type="term" value="F:hydrolase activity"/>
    <property type="evidence" value="ECO:0007669"/>
    <property type="project" value="UniProtKB-KW"/>
</dbReference>
<dbReference type="PANTHER" id="PTHR11203">
    <property type="entry name" value="CLEAVAGE AND POLYADENYLATION SPECIFICITY FACTOR FAMILY MEMBER"/>
    <property type="match status" value="1"/>
</dbReference>
<comment type="caution">
    <text evidence="4">The sequence shown here is derived from an EMBL/GenBank/DDBJ whole genome shotgun (WGS) entry which is preliminary data.</text>
</comment>
<dbReference type="SMART" id="SM01027">
    <property type="entry name" value="Beta-Casp"/>
    <property type="match status" value="1"/>
</dbReference>
<keyword evidence="5" id="KW-1185">Reference proteome</keyword>
<evidence type="ECO:0000259" key="2">
    <source>
        <dbReference type="SMART" id="SM00849"/>
    </source>
</evidence>
<proteinExistence type="predicted"/>
<dbReference type="InterPro" id="IPR036866">
    <property type="entry name" value="RibonucZ/Hydroxyglut_hydro"/>
</dbReference>
<dbReference type="AlphaFoldDB" id="A0A371JVQ0"/>
<dbReference type="Gene3D" id="3.60.15.10">
    <property type="entry name" value="Ribonuclease Z/Hydroxyacylglutathione hydrolase-like"/>
    <property type="match status" value="1"/>
</dbReference>
<keyword evidence="1 4" id="KW-0378">Hydrolase</keyword>
<accession>A0A371JVQ0</accession>
<name>A0A371JVQ0_9FLAO</name>
<dbReference type="SMART" id="SM00849">
    <property type="entry name" value="Lactamase_B"/>
    <property type="match status" value="1"/>
</dbReference>
<dbReference type="PANTHER" id="PTHR11203:SF37">
    <property type="entry name" value="INTEGRATOR COMPLEX SUBUNIT 11"/>
    <property type="match status" value="1"/>
</dbReference>
<dbReference type="Pfam" id="PF07521">
    <property type="entry name" value="RMMBL"/>
    <property type="match status" value="1"/>
</dbReference>
<dbReference type="OrthoDB" id="9803916at2"/>
<dbReference type="InterPro" id="IPR011108">
    <property type="entry name" value="RMMBL"/>
</dbReference>
<feature type="domain" description="Metallo-beta-lactamase" evidence="2">
    <location>
        <begin position="18"/>
        <end position="248"/>
    </location>
</feature>
<dbReference type="InterPro" id="IPR050698">
    <property type="entry name" value="MBL"/>
</dbReference>
<organism evidence="4 5">
    <name type="scientific">Flagellimonas nanhaiensis</name>
    <dbReference type="NCBI Taxonomy" id="2292706"/>
    <lineage>
        <taxon>Bacteria</taxon>
        <taxon>Pseudomonadati</taxon>
        <taxon>Bacteroidota</taxon>
        <taxon>Flavobacteriia</taxon>
        <taxon>Flavobacteriales</taxon>
        <taxon>Flavobacteriaceae</taxon>
        <taxon>Flagellimonas</taxon>
    </lineage>
</organism>
<dbReference type="Pfam" id="PF10996">
    <property type="entry name" value="Beta-Casp"/>
    <property type="match status" value="1"/>
</dbReference>
<sequence>MKNNKINIHFLGAAGTVTGSKYLLDTGERKILIDCGLFQGLKELRLKNWEYPPVEVSEIDAVLLTHGHMDHTGYLPRLVKQGFKGPIYGTYPTLDIAKIILNDSAKIQEQEAERANKEGYSKHSPAEPLYDLKDVEKTVPFFKGVPPGQWLPLMKNIKARFQYNGHILGATYIELDVLGKRFVFSGDIGRTNDLLLYPPLKPKKADVLFIESTYGGRFHPEEAEALPEIEKLVNKTIERGGSLFIPSFSVERAQLMMLIFWRLLKQNKIPKVQMIMDSPMGANVLELFHRTRDWHRLEDAECDEICSHFTVVSSYRETMELRSDDTPKIVIAGSGMLTGGRMLNYLETQAQKPKNTLLFVGYQAEGTRGRKLLDGDRELRVYGKTVSFQMEVAEIEGLSAHADHAELLDWLSKVEQKPERIFIVHGEKEGAEALQKGIKETYDWDSEIPKLYSIESVETFQNS</sequence>
<protein>
    <submittedName>
        <fullName evidence="4">MBL fold metallo-hydrolase</fullName>
    </submittedName>
</protein>
<evidence type="ECO:0000256" key="1">
    <source>
        <dbReference type="ARBA" id="ARBA00022801"/>
    </source>
</evidence>
<dbReference type="Gene3D" id="3.40.50.10890">
    <property type="match status" value="1"/>
</dbReference>
<dbReference type="SUPFAM" id="SSF56281">
    <property type="entry name" value="Metallo-hydrolase/oxidoreductase"/>
    <property type="match status" value="1"/>
</dbReference>
<dbReference type="Pfam" id="PF00753">
    <property type="entry name" value="Lactamase_B"/>
    <property type="match status" value="1"/>
</dbReference>
<dbReference type="GO" id="GO:0004521">
    <property type="term" value="F:RNA endonuclease activity"/>
    <property type="evidence" value="ECO:0007669"/>
    <property type="project" value="TreeGrafter"/>
</dbReference>
<evidence type="ECO:0000313" key="5">
    <source>
        <dbReference type="Proteomes" id="UP000261828"/>
    </source>
</evidence>
<gene>
    <name evidence="4" type="ORF">DX873_07030</name>
</gene>
<dbReference type="InterPro" id="IPR001279">
    <property type="entry name" value="Metallo-B-lactamas"/>
</dbReference>
<dbReference type="EMBL" id="QTJX01000001">
    <property type="protein sequence ID" value="RDY61891.1"/>
    <property type="molecule type" value="Genomic_DNA"/>
</dbReference>
<dbReference type="Proteomes" id="UP000261828">
    <property type="component" value="Unassembled WGS sequence"/>
</dbReference>
<reference evidence="4 5" key="1">
    <citation type="submission" date="2018-08" db="EMBL/GenBank/DDBJ databases">
        <title>Muricauda nanhaiensis sp. nov., isolated from seawater of the South China Sea.</title>
        <authorList>
            <person name="Dang Y."/>
        </authorList>
    </citation>
    <scope>NUCLEOTIDE SEQUENCE [LARGE SCALE GENOMIC DNA]</scope>
    <source>
        <strain evidence="4 5">SM1704</strain>
    </source>
</reference>
<evidence type="ECO:0000313" key="4">
    <source>
        <dbReference type="EMBL" id="RDY61891.1"/>
    </source>
</evidence>
<dbReference type="RefSeq" id="WP_067035879.1">
    <property type="nucleotide sequence ID" value="NZ_QTJX01000001.1"/>
</dbReference>
<dbReference type="CDD" id="cd16295">
    <property type="entry name" value="TTHA0252-CPSF-like_MBL-fold"/>
    <property type="match status" value="1"/>
</dbReference>